<proteinExistence type="predicted"/>
<feature type="compositionally biased region" description="Basic and acidic residues" evidence="1">
    <location>
        <begin position="46"/>
        <end position="61"/>
    </location>
</feature>
<keyword evidence="3" id="KW-1185">Reference proteome</keyword>
<accession>A0A7Y9KMI9</accession>
<feature type="region of interest" description="Disordered" evidence="1">
    <location>
        <begin position="1"/>
        <end position="61"/>
    </location>
</feature>
<dbReference type="Proteomes" id="UP000576969">
    <property type="component" value="Unassembled WGS sequence"/>
</dbReference>
<feature type="compositionally biased region" description="Acidic residues" evidence="1">
    <location>
        <begin position="27"/>
        <end position="45"/>
    </location>
</feature>
<protein>
    <submittedName>
        <fullName evidence="2">Uncharacterized protein</fullName>
    </submittedName>
</protein>
<gene>
    <name evidence="2" type="ORF">BJ991_002857</name>
</gene>
<feature type="compositionally biased region" description="Polar residues" evidence="1">
    <location>
        <begin position="1"/>
        <end position="11"/>
    </location>
</feature>
<evidence type="ECO:0000256" key="1">
    <source>
        <dbReference type="SAM" id="MobiDB-lite"/>
    </source>
</evidence>
<organism evidence="2 3">
    <name type="scientific">Microbacterium immunditiarum</name>
    <dbReference type="NCBI Taxonomy" id="337480"/>
    <lineage>
        <taxon>Bacteria</taxon>
        <taxon>Bacillati</taxon>
        <taxon>Actinomycetota</taxon>
        <taxon>Actinomycetes</taxon>
        <taxon>Micrococcales</taxon>
        <taxon>Microbacteriaceae</taxon>
        <taxon>Microbacterium</taxon>
    </lineage>
</organism>
<dbReference type="EMBL" id="JACCBV010000001">
    <property type="protein sequence ID" value="NYE20829.1"/>
    <property type="molecule type" value="Genomic_DNA"/>
</dbReference>
<dbReference type="RefSeq" id="WP_179491045.1">
    <property type="nucleotide sequence ID" value="NZ_JACCBV010000001.1"/>
</dbReference>
<reference evidence="2 3" key="1">
    <citation type="submission" date="2020-07" db="EMBL/GenBank/DDBJ databases">
        <title>Sequencing the genomes of 1000 actinobacteria strains.</title>
        <authorList>
            <person name="Klenk H.-P."/>
        </authorList>
    </citation>
    <scope>NUCLEOTIDE SEQUENCE [LARGE SCALE GENOMIC DNA]</scope>
    <source>
        <strain evidence="2 3">DSM 24662</strain>
    </source>
</reference>
<evidence type="ECO:0000313" key="2">
    <source>
        <dbReference type="EMBL" id="NYE20829.1"/>
    </source>
</evidence>
<comment type="caution">
    <text evidence="2">The sequence shown here is derived from an EMBL/GenBank/DDBJ whole genome shotgun (WGS) entry which is preliminary data.</text>
</comment>
<evidence type="ECO:0000313" key="3">
    <source>
        <dbReference type="Proteomes" id="UP000576969"/>
    </source>
</evidence>
<name>A0A7Y9KMI9_9MICO</name>
<sequence length="61" mass="6450">MSDPTQPTTNEPDARLLGTPDGALAPDSEEPLDRDVDADEIDSAEADERAAREGSKGEPQV</sequence>
<dbReference type="AlphaFoldDB" id="A0A7Y9KMI9"/>